<dbReference type="InterPro" id="IPR018631">
    <property type="entry name" value="AAA-ATPase-like_dom"/>
</dbReference>
<dbReference type="InParanoid" id="A0A165IAF5"/>
<dbReference type="Pfam" id="PF09820">
    <property type="entry name" value="AAA-ATPase_like"/>
    <property type="match status" value="1"/>
</dbReference>
<keyword evidence="3" id="KW-1185">Reference proteome</keyword>
<proteinExistence type="predicted"/>
<name>A0A165IAF5_EXIGL</name>
<sequence length="499" mass="54673">MPFFDDEGFPPTMTIAELLRAMDKDHIQNCGCAIRVGREAWFLNKRQQDNFQVTPYTVPIDRTLAEFDVGLDPVAFHLVVRGHSVGRTLLDVDPPDASQPCEVIEQNDAAVFKPAGPKLVVPDGNCTDYAKMCRTEGLVMVDKTRFVLPQFSQPTHNRLAVFRRPAGFGKTTLLSIMTTYFDVLCPPAFYSFMECDRVPAHLNYLDAAAGMMILHMDFTDLHFNNSMSLEAMYDVCDEFLAAVGAKFVGRYSNHLGDAVRATPGRDYYAAIALAHNAGYEVFLAIDNYTAPFKHSCTRWEGVARVHIIRLILEDFAQGRIHRGFITGTDHGYSPFATWDRFAELTIDLTHGSELATACGLTCDEVEVLGVAAGIDDLLGDVRSAAVSLAPKALAVAGHTQPVFCTRDVLALAQQRMSVELHQTSVATTVAVMDVPVQDAVDSDDSDLGDSDHTLVDDEIQHSLKSTDDAWASGSLAAAKAADLQPIKVDDDGEVEYVSL</sequence>
<evidence type="ECO:0000313" key="2">
    <source>
        <dbReference type="EMBL" id="KZV93130.1"/>
    </source>
</evidence>
<protein>
    <recommendedName>
        <fullName evidence="1">AAA-ATPase-like domain-containing protein</fullName>
    </recommendedName>
</protein>
<evidence type="ECO:0000313" key="3">
    <source>
        <dbReference type="Proteomes" id="UP000077266"/>
    </source>
</evidence>
<dbReference type="OrthoDB" id="5380555at2759"/>
<dbReference type="EMBL" id="KV425995">
    <property type="protein sequence ID" value="KZV93130.1"/>
    <property type="molecule type" value="Genomic_DNA"/>
</dbReference>
<accession>A0A165IAF5</accession>
<gene>
    <name evidence="2" type="ORF">EXIGLDRAFT_717545</name>
</gene>
<dbReference type="AlphaFoldDB" id="A0A165IAF5"/>
<reference evidence="2 3" key="1">
    <citation type="journal article" date="2016" name="Mol. Biol. Evol.">
        <title>Comparative Genomics of Early-Diverging Mushroom-Forming Fungi Provides Insights into the Origins of Lignocellulose Decay Capabilities.</title>
        <authorList>
            <person name="Nagy L.G."/>
            <person name="Riley R."/>
            <person name="Tritt A."/>
            <person name="Adam C."/>
            <person name="Daum C."/>
            <person name="Floudas D."/>
            <person name="Sun H."/>
            <person name="Yadav J.S."/>
            <person name="Pangilinan J."/>
            <person name="Larsson K.H."/>
            <person name="Matsuura K."/>
            <person name="Barry K."/>
            <person name="Labutti K."/>
            <person name="Kuo R."/>
            <person name="Ohm R.A."/>
            <person name="Bhattacharya S.S."/>
            <person name="Shirouzu T."/>
            <person name="Yoshinaga Y."/>
            <person name="Martin F.M."/>
            <person name="Grigoriev I.V."/>
            <person name="Hibbett D.S."/>
        </authorList>
    </citation>
    <scope>NUCLEOTIDE SEQUENCE [LARGE SCALE GENOMIC DNA]</scope>
    <source>
        <strain evidence="2 3">HHB12029</strain>
    </source>
</reference>
<evidence type="ECO:0000259" key="1">
    <source>
        <dbReference type="Pfam" id="PF09820"/>
    </source>
</evidence>
<dbReference type="Proteomes" id="UP000077266">
    <property type="component" value="Unassembled WGS sequence"/>
</dbReference>
<feature type="domain" description="AAA-ATPase-like" evidence="1">
    <location>
        <begin position="128"/>
        <end position="300"/>
    </location>
</feature>
<organism evidence="2 3">
    <name type="scientific">Exidia glandulosa HHB12029</name>
    <dbReference type="NCBI Taxonomy" id="1314781"/>
    <lineage>
        <taxon>Eukaryota</taxon>
        <taxon>Fungi</taxon>
        <taxon>Dikarya</taxon>
        <taxon>Basidiomycota</taxon>
        <taxon>Agaricomycotina</taxon>
        <taxon>Agaricomycetes</taxon>
        <taxon>Auriculariales</taxon>
        <taxon>Exidiaceae</taxon>
        <taxon>Exidia</taxon>
    </lineage>
</organism>